<keyword evidence="2" id="KW-1185">Reference proteome</keyword>
<reference evidence="1" key="1">
    <citation type="submission" date="2021-03" db="EMBL/GenBank/DDBJ databases">
        <authorList>
            <person name="Tran Van P."/>
        </authorList>
    </citation>
    <scope>NUCLEOTIDE SEQUENCE</scope>
</reference>
<evidence type="ECO:0000313" key="2">
    <source>
        <dbReference type="Proteomes" id="UP001153148"/>
    </source>
</evidence>
<organism evidence="1 2">
    <name type="scientific">Timema podura</name>
    <name type="common">Walking stick</name>
    <dbReference type="NCBI Taxonomy" id="61482"/>
    <lineage>
        <taxon>Eukaryota</taxon>
        <taxon>Metazoa</taxon>
        <taxon>Ecdysozoa</taxon>
        <taxon>Arthropoda</taxon>
        <taxon>Hexapoda</taxon>
        <taxon>Insecta</taxon>
        <taxon>Pterygota</taxon>
        <taxon>Neoptera</taxon>
        <taxon>Polyneoptera</taxon>
        <taxon>Phasmatodea</taxon>
        <taxon>Timematodea</taxon>
        <taxon>Timematoidea</taxon>
        <taxon>Timematidae</taxon>
        <taxon>Timema</taxon>
    </lineage>
</organism>
<protein>
    <submittedName>
        <fullName evidence="1">Uncharacterized protein</fullName>
    </submittedName>
</protein>
<accession>A0ABN7NZQ5</accession>
<proteinExistence type="predicted"/>
<name>A0ABN7NZQ5_TIMPD</name>
<comment type="caution">
    <text evidence="1">The sequence shown here is derived from an EMBL/GenBank/DDBJ whole genome shotgun (WGS) entry which is preliminary data.</text>
</comment>
<gene>
    <name evidence="1" type="ORF">TPAB3V08_LOCUS7143</name>
</gene>
<sequence length="204" mass="23309">MGMSTAHRAFNVPLSLGHQVRVTDDFLRGVDFARWVFLRCVDELDLPRIVLWTDSHVTASRVTSGMKKAHMCEFGLTATHVVPERRSPCTLQYRSSSPTLTDVHCVYGVARDNVRVNVCVKECIQTDAILVTSKDRWLCKTAVYLKTRVYETPLPRNMNSETLTSNVSVTVRSRPHIFERVRHPVVHRCNMCIIMGGRHFQQLL</sequence>
<dbReference type="Proteomes" id="UP001153148">
    <property type="component" value="Unassembled WGS sequence"/>
</dbReference>
<evidence type="ECO:0000313" key="1">
    <source>
        <dbReference type="EMBL" id="CAG2060185.1"/>
    </source>
</evidence>
<dbReference type="EMBL" id="CAJPIN010011617">
    <property type="protein sequence ID" value="CAG2060185.1"/>
    <property type="molecule type" value="Genomic_DNA"/>
</dbReference>